<keyword evidence="4" id="KW-0175">Coiled coil</keyword>
<dbReference type="Pfam" id="PF13181">
    <property type="entry name" value="TPR_8"/>
    <property type="match status" value="1"/>
</dbReference>
<dbReference type="EMBL" id="JWZT01004031">
    <property type="protein sequence ID" value="KII65041.1"/>
    <property type="molecule type" value="Genomic_DNA"/>
</dbReference>
<sequence>MSTEASEIVTFYSNVSQKHVQLNLNPLPAPDEVIKTLTNEKPHLKHWITFAKRFYTSGKPEIYCEILEKAREAANFEYGDSEADQMKMLDGLAAYYVGLAKRETSTEAKQEHIIKATRLYTAADKIIMFNEDHLLGRAFLCLSESEKIDQAEAQLGFVLDQNPNNPLGMIGKARINFMRNEIKLALGFYRSVLKQFPDNLPFLRVAIGICLYKLGKLQNAKLAFERALELDPRCSSALTALAIITINEKSADSIRNGMQLLTKAYSIDPRNPLVLNLLGDHFFYKNDYEKVEKLASQALQLTNNNHVRSFSFYLLGKCCHVKENNDSAFNYYYQSAQLASAKFTLPHYGLGQIYMMREEFQNAIDCFEKVLSINSQNVETIKLLCLCYLKLGGTENMNKAKDLYKKLVVLFPEDDEAWIGLAHAQFSDPKESLTSYLRAIEIKVPKGVFILPEIYNNIGSLYFRLNEFVESKKYFELALNSLESSTVLTESTHKPITATLRYNLGRVYEKFGNIQQAETMYQEVLKDFPDYIECYLRLGDILKHRGDFRASSEWFNMALMIDPENSEAWLHIANLHLKKQEFGPAQKKFEKVRSRNPDSPDQYAWLSLGNIWLSLVHSSSHDPVKKRKFSERCLSIFKSVLKRNPKNICAANGIGCVLAYNSYASMARDIFSQCREATADIMDIWLNLGHIYMESKQYNNAIKMYEGCYEKFCNKTPNPEVLIYLARAFYKAQHYGKAKRVLLKIMFYTARHLVALFNLSLILQKNAYKLLQKERTTLADVQTAIAELELAQRNFSIVEDDSEQCRIDPRACQNEKKACSDLLIQAGYQLKRAKKHDEQEAELLRIHRSKLEELARVKNEEQQRELENQRIKEQEMAQKRQEYLKSVQQTLLHTVVTEEKPKKGKNKNLDIIVDDHDSDDSIQPIRKRKTDDGKASKTKKVATLFENWNEEQEVSGSEHDDLF</sequence>
<accession>A0A0C2MD09</accession>
<evidence type="ECO:0000256" key="3">
    <source>
        <dbReference type="PROSITE-ProRule" id="PRU00339"/>
    </source>
</evidence>
<dbReference type="SMART" id="SM00386">
    <property type="entry name" value="HAT"/>
    <property type="match status" value="4"/>
</dbReference>
<evidence type="ECO:0000256" key="1">
    <source>
        <dbReference type="ARBA" id="ARBA00022737"/>
    </source>
</evidence>
<dbReference type="Pfam" id="PF13432">
    <property type="entry name" value="TPR_16"/>
    <property type="match status" value="1"/>
</dbReference>
<evidence type="ECO:0000256" key="2">
    <source>
        <dbReference type="ARBA" id="ARBA00022803"/>
    </source>
</evidence>
<evidence type="ECO:0000256" key="5">
    <source>
        <dbReference type="SAM" id="MobiDB-lite"/>
    </source>
</evidence>
<name>A0A0C2MD09_THEKT</name>
<dbReference type="Proteomes" id="UP000031668">
    <property type="component" value="Unassembled WGS sequence"/>
</dbReference>
<dbReference type="SMART" id="SM00028">
    <property type="entry name" value="TPR"/>
    <property type="match status" value="12"/>
</dbReference>
<evidence type="ECO:0000313" key="7">
    <source>
        <dbReference type="Proteomes" id="UP000031668"/>
    </source>
</evidence>
<keyword evidence="7" id="KW-1185">Reference proteome</keyword>
<proteinExistence type="predicted"/>
<feature type="repeat" description="TPR" evidence="3">
    <location>
        <begin position="201"/>
        <end position="234"/>
    </location>
</feature>
<feature type="repeat" description="TPR" evidence="3">
    <location>
        <begin position="566"/>
        <end position="599"/>
    </location>
</feature>
<reference evidence="6 7" key="1">
    <citation type="journal article" date="2014" name="Genome Biol. Evol.">
        <title>The genome of the myxosporean Thelohanellus kitauei shows adaptations to nutrient acquisition within its fish host.</title>
        <authorList>
            <person name="Yang Y."/>
            <person name="Xiong J."/>
            <person name="Zhou Z."/>
            <person name="Huo F."/>
            <person name="Miao W."/>
            <person name="Ran C."/>
            <person name="Liu Y."/>
            <person name="Zhang J."/>
            <person name="Feng J."/>
            <person name="Wang M."/>
            <person name="Wang M."/>
            <person name="Wang L."/>
            <person name="Yao B."/>
        </authorList>
    </citation>
    <scope>NUCLEOTIDE SEQUENCE [LARGE SCALE GENOMIC DNA]</scope>
    <source>
        <strain evidence="6">Wuqing</strain>
    </source>
</reference>
<dbReference type="InterPro" id="IPR021183">
    <property type="entry name" value="NatA_aux_su"/>
</dbReference>
<dbReference type="PROSITE" id="PS50005">
    <property type="entry name" value="TPR"/>
    <property type="match status" value="6"/>
</dbReference>
<dbReference type="SUPFAM" id="SSF48452">
    <property type="entry name" value="TPR-like"/>
    <property type="match status" value="3"/>
</dbReference>
<dbReference type="GO" id="GO:0016593">
    <property type="term" value="C:Cdc73/Paf1 complex"/>
    <property type="evidence" value="ECO:0007669"/>
    <property type="project" value="TreeGrafter"/>
</dbReference>
<dbReference type="OrthoDB" id="343875at2759"/>
<keyword evidence="2 3" id="KW-0802">TPR repeat</keyword>
<dbReference type="GO" id="GO:0000993">
    <property type="term" value="F:RNA polymerase II complex binding"/>
    <property type="evidence" value="ECO:0007669"/>
    <property type="project" value="TreeGrafter"/>
</dbReference>
<comment type="caution">
    <text evidence="6">The sequence shown here is derived from an EMBL/GenBank/DDBJ whole genome shotgun (WGS) entry which is preliminary data.</text>
</comment>
<feature type="repeat" description="TPR" evidence="3">
    <location>
        <begin position="452"/>
        <end position="485"/>
    </location>
</feature>
<dbReference type="InterPro" id="IPR011990">
    <property type="entry name" value="TPR-like_helical_dom_sf"/>
</dbReference>
<dbReference type="FunFam" id="1.25.40.10:FF:000162">
    <property type="entry name" value="CTR9 homolog, Paf1/RNA polymerase II complex component"/>
    <property type="match status" value="1"/>
</dbReference>
<protein>
    <submittedName>
        <fullName evidence="6">RNA polymerase-associated protein CTR9</fullName>
    </submittedName>
</protein>
<dbReference type="InterPro" id="IPR019734">
    <property type="entry name" value="TPR_rpt"/>
</dbReference>
<feature type="coiled-coil region" evidence="4">
    <location>
        <begin position="844"/>
        <end position="879"/>
    </location>
</feature>
<dbReference type="GO" id="GO:0006396">
    <property type="term" value="P:RNA processing"/>
    <property type="evidence" value="ECO:0007669"/>
    <property type="project" value="InterPro"/>
</dbReference>
<dbReference type="GO" id="GO:0006355">
    <property type="term" value="P:regulation of DNA-templated transcription"/>
    <property type="evidence" value="ECO:0007669"/>
    <property type="project" value="InterPro"/>
</dbReference>
<dbReference type="OMA" id="EHWLTIA"/>
<dbReference type="AlphaFoldDB" id="A0A0C2MD09"/>
<dbReference type="InterPro" id="IPR031101">
    <property type="entry name" value="Ctr9"/>
</dbReference>
<feature type="repeat" description="TPR" evidence="3">
    <location>
        <begin position="498"/>
        <end position="531"/>
    </location>
</feature>
<gene>
    <name evidence="6" type="ORF">RF11_10762</name>
</gene>
<organism evidence="6 7">
    <name type="scientific">Thelohanellus kitauei</name>
    <name type="common">Myxosporean</name>
    <dbReference type="NCBI Taxonomy" id="669202"/>
    <lineage>
        <taxon>Eukaryota</taxon>
        <taxon>Metazoa</taxon>
        <taxon>Cnidaria</taxon>
        <taxon>Myxozoa</taxon>
        <taxon>Myxosporea</taxon>
        <taxon>Bivalvulida</taxon>
        <taxon>Platysporina</taxon>
        <taxon>Myxobolidae</taxon>
        <taxon>Thelohanellus</taxon>
    </lineage>
</organism>
<keyword evidence="1" id="KW-0677">Repeat</keyword>
<feature type="repeat" description="TPR" evidence="3">
    <location>
        <begin position="344"/>
        <end position="377"/>
    </location>
</feature>
<evidence type="ECO:0000256" key="4">
    <source>
        <dbReference type="SAM" id="Coils"/>
    </source>
</evidence>
<dbReference type="PANTHER" id="PTHR14027">
    <property type="entry name" value="RNA POLYMERASE-ASSOCIATED PROTEIN CTR9"/>
    <property type="match status" value="1"/>
</dbReference>
<feature type="repeat" description="TPR" evidence="3">
    <location>
        <begin position="532"/>
        <end position="565"/>
    </location>
</feature>
<dbReference type="Pfam" id="PF12569">
    <property type="entry name" value="NatA_aux_su"/>
    <property type="match status" value="1"/>
</dbReference>
<dbReference type="InterPro" id="IPR013105">
    <property type="entry name" value="TPR_2"/>
</dbReference>
<dbReference type="PANTHER" id="PTHR14027:SF2">
    <property type="entry name" value="RNA POLYMERASE-ASSOCIATED PROTEIN CTR9 HOMOLOG"/>
    <property type="match status" value="1"/>
</dbReference>
<feature type="region of interest" description="Disordered" evidence="5">
    <location>
        <begin position="899"/>
        <end position="937"/>
    </location>
</feature>
<dbReference type="InterPro" id="IPR003107">
    <property type="entry name" value="HAT"/>
</dbReference>
<dbReference type="GO" id="GO:0006368">
    <property type="term" value="P:transcription elongation by RNA polymerase II"/>
    <property type="evidence" value="ECO:0007669"/>
    <property type="project" value="TreeGrafter"/>
</dbReference>
<dbReference type="Pfam" id="PF07719">
    <property type="entry name" value="TPR_2"/>
    <property type="match status" value="1"/>
</dbReference>
<evidence type="ECO:0000313" key="6">
    <source>
        <dbReference type="EMBL" id="KII65041.1"/>
    </source>
</evidence>
<dbReference type="Gene3D" id="1.25.40.10">
    <property type="entry name" value="Tetratricopeptide repeat domain"/>
    <property type="match status" value="4"/>
</dbReference>